<keyword evidence="1" id="KW-1185">Reference proteome</keyword>
<evidence type="ECO:0000313" key="2">
    <source>
        <dbReference type="WBParaSite" id="PSAMB.scaffold9147size5297.g32174.t1"/>
    </source>
</evidence>
<name>A0A914XR63_9BILA</name>
<sequence>MRTRFTKKITEKAATFAPEERRQVQPTINDSCQCSSAYLPSDDNRAHAFDCMLEWCDVLGEREASCSPSSIIERAGRRKRRAGVLWERAKRRTAAECLHAWCSMTFAADDPVADDVIAAEGKTRRITG</sequence>
<evidence type="ECO:0000313" key="1">
    <source>
        <dbReference type="Proteomes" id="UP000887566"/>
    </source>
</evidence>
<proteinExistence type="predicted"/>
<organism evidence="1 2">
    <name type="scientific">Plectus sambesii</name>
    <dbReference type="NCBI Taxonomy" id="2011161"/>
    <lineage>
        <taxon>Eukaryota</taxon>
        <taxon>Metazoa</taxon>
        <taxon>Ecdysozoa</taxon>
        <taxon>Nematoda</taxon>
        <taxon>Chromadorea</taxon>
        <taxon>Plectida</taxon>
        <taxon>Plectina</taxon>
        <taxon>Plectoidea</taxon>
        <taxon>Plectidae</taxon>
        <taxon>Plectus</taxon>
    </lineage>
</organism>
<accession>A0A914XR63</accession>
<reference evidence="2" key="1">
    <citation type="submission" date="2022-11" db="UniProtKB">
        <authorList>
            <consortium name="WormBaseParasite"/>
        </authorList>
    </citation>
    <scope>IDENTIFICATION</scope>
</reference>
<dbReference type="Proteomes" id="UP000887566">
    <property type="component" value="Unplaced"/>
</dbReference>
<protein>
    <submittedName>
        <fullName evidence="2">Uncharacterized protein</fullName>
    </submittedName>
</protein>
<dbReference type="WBParaSite" id="PSAMB.scaffold9147size5297.g32174.t1">
    <property type="protein sequence ID" value="PSAMB.scaffold9147size5297.g32174.t1"/>
    <property type="gene ID" value="PSAMB.scaffold9147size5297.g32174"/>
</dbReference>
<dbReference type="AlphaFoldDB" id="A0A914XR63"/>